<comment type="caution">
    <text evidence="3">The sequence shown here is derived from an EMBL/GenBank/DDBJ whole genome shotgun (WGS) entry which is preliminary data.</text>
</comment>
<protein>
    <submittedName>
        <fullName evidence="3">DUF397 domain-containing protein</fullName>
    </submittedName>
</protein>
<reference evidence="4" key="1">
    <citation type="journal article" date="2019" name="Int. J. Syst. Evol. Microbiol.">
        <title>The Global Catalogue of Microorganisms (GCM) 10K type strain sequencing project: providing services to taxonomists for standard genome sequencing and annotation.</title>
        <authorList>
            <consortium name="The Broad Institute Genomics Platform"/>
            <consortium name="The Broad Institute Genome Sequencing Center for Infectious Disease"/>
            <person name="Wu L."/>
            <person name="Ma J."/>
        </authorList>
    </citation>
    <scope>NUCLEOTIDE SEQUENCE [LARGE SCALE GENOMIC DNA]</scope>
    <source>
        <strain evidence="4">JCM 3369</strain>
    </source>
</reference>
<dbReference type="RefSeq" id="WP_375539068.1">
    <property type="nucleotide sequence ID" value="NZ_JBHSXE010000001.1"/>
</dbReference>
<sequence>MAASEGRVAARDSKDPHGPRGEITAEVWHTLLNTIRTRR</sequence>
<dbReference type="EMBL" id="JBHSXS010000002">
    <property type="protein sequence ID" value="MFC6879281.1"/>
    <property type="molecule type" value="Genomic_DNA"/>
</dbReference>
<feature type="compositionally biased region" description="Basic and acidic residues" evidence="1">
    <location>
        <begin position="8"/>
        <end position="20"/>
    </location>
</feature>
<dbReference type="Pfam" id="PF04149">
    <property type="entry name" value="DUF397"/>
    <property type="match status" value="1"/>
</dbReference>
<feature type="region of interest" description="Disordered" evidence="1">
    <location>
        <begin position="1"/>
        <end position="23"/>
    </location>
</feature>
<evidence type="ECO:0000313" key="4">
    <source>
        <dbReference type="Proteomes" id="UP001596380"/>
    </source>
</evidence>
<dbReference type="Proteomes" id="UP001596380">
    <property type="component" value="Unassembled WGS sequence"/>
</dbReference>
<evidence type="ECO:0000313" key="3">
    <source>
        <dbReference type="EMBL" id="MFC6879281.1"/>
    </source>
</evidence>
<accession>A0ABW2CEH7</accession>
<feature type="domain" description="DUF397" evidence="2">
    <location>
        <begin position="5"/>
        <end position="36"/>
    </location>
</feature>
<organism evidence="3 4">
    <name type="scientific">Actinomadura yumaensis</name>
    <dbReference type="NCBI Taxonomy" id="111807"/>
    <lineage>
        <taxon>Bacteria</taxon>
        <taxon>Bacillati</taxon>
        <taxon>Actinomycetota</taxon>
        <taxon>Actinomycetes</taxon>
        <taxon>Streptosporangiales</taxon>
        <taxon>Thermomonosporaceae</taxon>
        <taxon>Actinomadura</taxon>
    </lineage>
</organism>
<name>A0ABW2CEH7_9ACTN</name>
<proteinExistence type="predicted"/>
<gene>
    <name evidence="3" type="ORF">ACFQKB_05830</name>
</gene>
<evidence type="ECO:0000259" key="2">
    <source>
        <dbReference type="Pfam" id="PF04149"/>
    </source>
</evidence>
<evidence type="ECO:0000256" key="1">
    <source>
        <dbReference type="SAM" id="MobiDB-lite"/>
    </source>
</evidence>
<keyword evidence="4" id="KW-1185">Reference proteome</keyword>
<dbReference type="InterPro" id="IPR007278">
    <property type="entry name" value="DUF397"/>
</dbReference>